<dbReference type="Gene3D" id="3.20.20.140">
    <property type="entry name" value="Metal-dependent hydrolases"/>
    <property type="match status" value="1"/>
</dbReference>
<dbReference type="SUPFAM" id="SSF89550">
    <property type="entry name" value="PHP domain-like"/>
    <property type="match status" value="1"/>
</dbReference>
<comment type="caution">
    <text evidence="5">The sequence shown here is derived from an EMBL/GenBank/DDBJ whole genome shotgun (WGS) entry which is preliminary data.</text>
</comment>
<evidence type="ECO:0000256" key="2">
    <source>
        <dbReference type="ARBA" id="ARBA00013064"/>
    </source>
</evidence>
<evidence type="ECO:0000313" key="8">
    <source>
        <dbReference type="Proteomes" id="UP000321621"/>
    </source>
</evidence>
<organism evidence="5 7">
    <name type="scientific">Flagellimonas pelagia</name>
    <dbReference type="NCBI Taxonomy" id="2306998"/>
    <lineage>
        <taxon>Bacteria</taxon>
        <taxon>Pseudomonadati</taxon>
        <taxon>Bacteroidota</taxon>
        <taxon>Flavobacteriia</taxon>
        <taxon>Flavobacteriales</taxon>
        <taxon>Flavobacteriaceae</taxon>
        <taxon>Flagellimonas</taxon>
    </lineage>
</organism>
<dbReference type="OrthoDB" id="9788539at2"/>
<keyword evidence="3" id="KW-0378">Hydrolase</keyword>
<dbReference type="RefSeq" id="WP_119646514.1">
    <property type="nucleotide sequence ID" value="NZ_QXFI01000013.1"/>
</dbReference>
<protein>
    <recommendedName>
        <fullName evidence="2">protein-tyrosine-phosphatase</fullName>
        <ecNumber evidence="2">3.1.3.48</ecNumber>
    </recommendedName>
</protein>
<dbReference type="AlphaFoldDB" id="A0A3A1NMB6"/>
<reference evidence="5 7" key="1">
    <citation type="submission" date="2018-08" db="EMBL/GenBank/DDBJ databases">
        <title>Proposal of Muricauda 72 sp.nov. and Muricauda NH166 sp.nov., isolated from seawater.</title>
        <authorList>
            <person name="Cheng H."/>
            <person name="Wu Y.-H."/>
            <person name="Guo L.-L."/>
            <person name="Xu X.-W."/>
        </authorList>
    </citation>
    <scope>NUCLEOTIDE SEQUENCE [LARGE SCALE GENOMIC DNA]</scope>
    <source>
        <strain evidence="5 7">72</strain>
    </source>
</reference>
<evidence type="ECO:0000313" key="5">
    <source>
        <dbReference type="EMBL" id="RIV46037.1"/>
    </source>
</evidence>
<dbReference type="InterPro" id="IPR016195">
    <property type="entry name" value="Pol/histidinol_Pase-like"/>
</dbReference>
<comment type="catalytic activity">
    <reaction evidence="4">
        <text>O-phospho-L-tyrosyl-[protein] + H2O = L-tyrosyl-[protein] + phosphate</text>
        <dbReference type="Rhea" id="RHEA:10684"/>
        <dbReference type="Rhea" id="RHEA-COMP:10136"/>
        <dbReference type="Rhea" id="RHEA-COMP:20101"/>
        <dbReference type="ChEBI" id="CHEBI:15377"/>
        <dbReference type="ChEBI" id="CHEBI:43474"/>
        <dbReference type="ChEBI" id="CHEBI:46858"/>
        <dbReference type="ChEBI" id="CHEBI:61978"/>
        <dbReference type="EC" id="3.1.3.48"/>
    </reaction>
</comment>
<dbReference type="GO" id="GO:0030145">
    <property type="term" value="F:manganese ion binding"/>
    <property type="evidence" value="ECO:0007669"/>
    <property type="project" value="InterPro"/>
</dbReference>
<dbReference type="PIRSF" id="PIRSF016557">
    <property type="entry name" value="Caps_synth_CpsB"/>
    <property type="match status" value="1"/>
</dbReference>
<evidence type="ECO:0000313" key="6">
    <source>
        <dbReference type="EMBL" id="TXJ98805.1"/>
    </source>
</evidence>
<evidence type="ECO:0000313" key="7">
    <source>
        <dbReference type="Proteomes" id="UP000266691"/>
    </source>
</evidence>
<dbReference type="EC" id="3.1.3.48" evidence="2"/>
<dbReference type="InterPro" id="IPR016667">
    <property type="entry name" value="Caps_polysacc_synth_CpsB/CapC"/>
</dbReference>
<dbReference type="Proteomes" id="UP000321621">
    <property type="component" value="Unassembled WGS sequence"/>
</dbReference>
<proteinExistence type="inferred from homology"/>
<name>A0A3A1NMB6_9FLAO</name>
<comment type="similarity">
    <text evidence="1">Belongs to the metallo-dependent hydrolases superfamily. CpsB/CapC family.</text>
</comment>
<sequence>MFSFFQRKVYLADYLHGLVDIHNHILPGIDDGAKSAEDSIGLINGFAELGVKSFICTPHIMHNHYDNTPKTIKEAYEKVARELEKPGLPSIKLDYSAEHMIDDNFERILKSGQIVPLKEQYLLIEMSYLQPSFNFDVAVEKIAKHRYFPILAHPERYMYFHQKYGKYASMKSNGIMFQLNLPSLNPESYGSGVLKVAEKLLEDRVIDFVGSDVHNLRQLALIKETKLSTKTLNALLPVIENTINTFF</sequence>
<dbReference type="EMBL" id="VNWK01000013">
    <property type="protein sequence ID" value="TXJ98805.1"/>
    <property type="molecule type" value="Genomic_DNA"/>
</dbReference>
<reference evidence="6 8" key="2">
    <citation type="submission" date="2019-07" db="EMBL/GenBank/DDBJ databases">
        <title>Draft genome of two Muricauda strains isolated from deep sea.</title>
        <authorList>
            <person name="Sun C."/>
        </authorList>
    </citation>
    <scope>NUCLEOTIDE SEQUENCE [LARGE SCALE GENOMIC DNA]</scope>
    <source>
        <strain evidence="6 8">72</strain>
    </source>
</reference>
<accession>A0A3A1NMB6</accession>
<gene>
    <name evidence="5" type="ORF">D2V05_05580</name>
    <name evidence="6" type="ORF">FQ017_05535</name>
</gene>
<dbReference type="Pfam" id="PF19567">
    <property type="entry name" value="CpsB_CapC"/>
    <property type="match status" value="1"/>
</dbReference>
<dbReference type="Proteomes" id="UP000266691">
    <property type="component" value="Unassembled WGS sequence"/>
</dbReference>
<evidence type="ECO:0000256" key="1">
    <source>
        <dbReference type="ARBA" id="ARBA00005750"/>
    </source>
</evidence>
<dbReference type="GO" id="GO:0004725">
    <property type="term" value="F:protein tyrosine phosphatase activity"/>
    <property type="evidence" value="ECO:0007669"/>
    <property type="project" value="UniProtKB-EC"/>
</dbReference>
<keyword evidence="8" id="KW-1185">Reference proteome</keyword>
<evidence type="ECO:0000256" key="3">
    <source>
        <dbReference type="ARBA" id="ARBA00022801"/>
    </source>
</evidence>
<evidence type="ECO:0000256" key="4">
    <source>
        <dbReference type="ARBA" id="ARBA00051722"/>
    </source>
</evidence>
<dbReference type="EMBL" id="QXFI01000013">
    <property type="protein sequence ID" value="RIV46037.1"/>
    <property type="molecule type" value="Genomic_DNA"/>
</dbReference>
<dbReference type="PANTHER" id="PTHR39181:SF1">
    <property type="entry name" value="TYROSINE-PROTEIN PHOSPHATASE YWQE"/>
    <property type="match status" value="1"/>
</dbReference>
<dbReference type="PANTHER" id="PTHR39181">
    <property type="entry name" value="TYROSINE-PROTEIN PHOSPHATASE YWQE"/>
    <property type="match status" value="1"/>
</dbReference>